<protein>
    <submittedName>
        <fullName evidence="1">Uncharacterized protein</fullName>
    </submittedName>
</protein>
<evidence type="ECO:0000313" key="2">
    <source>
        <dbReference type="Proteomes" id="UP000001239"/>
    </source>
</evidence>
<evidence type="ECO:0000313" key="1">
    <source>
        <dbReference type="EMBL" id="CAG27178.1"/>
    </source>
</evidence>
<reference evidence="1 2" key="1">
    <citation type="journal article" date="2002" name="Genetika">
        <title>Phenogenetic characterization of a group of giant Phi KZ-like bacteriophages of Pseudomonas aeruginosa].</title>
        <authorList>
            <person name="Burkal'tseva M.V."/>
            <person name="Krylov V.N."/>
            <person name="Pleteneva E.A."/>
            <person name="Shaburova O.V."/>
            <person name="Krylov S.V."/>
            <person name="Volckaert G."/>
            <person name="Sykilinda N.N."/>
            <person name="Kurochkina L.P."/>
            <person name="Mesyanzhinov V.V."/>
        </authorList>
    </citation>
    <scope>NUCLEOTIDE SEQUENCE [LARGE SCALE GENOMIC DNA]</scope>
</reference>
<keyword evidence="2" id="KW-1185">Reference proteome</keyword>
<name>Q2Z0Z7_9CAUD</name>
<reference evidence="1 2" key="4">
    <citation type="journal article" date="2005" name="J. Mol. Biol.">
        <title>Genome comparison of Pseudomonas aeruginosa large phages.</title>
        <authorList>
            <person name="Hertveldt K."/>
            <person name="Lavigne R."/>
            <person name="Pleteneva E."/>
            <person name="Sernova N."/>
            <person name="Kurochkina L."/>
            <person name="Korchevskii R."/>
            <person name="Robben J."/>
            <person name="Mesyanzhinov V."/>
            <person name="Krylov V.N."/>
            <person name="Volckaert G."/>
        </authorList>
    </citation>
    <scope>NUCLEOTIDE SEQUENCE</scope>
</reference>
<dbReference type="GeneID" id="5176771"/>
<sequence>MLTPDEAKKRRVRVAEIFSLISEANQLLVKVSATANANRSEEMFALSMSLLEEADTKLNAYKKEFPNCLSLKYNRWMQVGVNSEGGVSNKQGLPQPPLLTEDNQLSPEWVTWYSQVMGYSHSHALEVGELLLNAYQNLPPSEV</sequence>
<dbReference type="EMBL" id="AJ697969">
    <property type="protein sequence ID" value="CAG27178.1"/>
    <property type="molecule type" value="Genomic_DNA"/>
</dbReference>
<accession>Q2Z0Z7</accession>
<organism evidence="1 2">
    <name type="scientific">Pseudomonas phage EL</name>
    <dbReference type="NCBI Taxonomy" id="273133"/>
    <lineage>
        <taxon>Viruses</taxon>
        <taxon>Duplodnaviria</taxon>
        <taxon>Heunggongvirae</taxon>
        <taxon>Uroviricota</taxon>
        <taxon>Caudoviricetes</taxon>
        <taxon>Chimalliviridae</taxon>
        <taxon>Elvirus</taxon>
        <taxon>Elvirus EL</taxon>
    </lineage>
</organism>
<proteinExistence type="predicted"/>
<dbReference type="KEGG" id="vg:5176771"/>
<reference evidence="1 2" key="2">
    <citation type="journal article" date="2003" name="Res. Microbiol.">
        <title>Myoviridae bacteriophages of Pseudomonas aeruginosa: a long and complex evolutionary pathway.</title>
        <authorList>
            <person name="Krylov V.N."/>
            <person name="Pleteneva E.A."/>
            <person name="Bourkalsteva M.V."/>
            <person name="Shaburova O.V."/>
            <person name="Volckaert G."/>
            <person name="Sykilinda N.N."/>
            <person name="Kurochkina L.P."/>
            <person name="Mesyanzhinov V.V."/>
        </authorList>
    </citation>
    <scope>NUCLEOTIDE SEQUENCE [LARGE SCALE GENOMIC DNA]</scope>
</reference>
<reference evidence="1 2" key="3">
    <citation type="journal article" date="2004" name="Bioinformatics">
        <title>PHIRE, a deterministic approach to reveal regulatory elements in bacteriophage genomes.</title>
        <authorList>
            <person name="Lavigne R."/>
            <person name="Sun W.D."/>
            <person name="Volckaert G."/>
        </authorList>
    </citation>
    <scope>NUCLEOTIDE SEQUENCE [LARGE SCALE GENOMIC DNA]</scope>
</reference>
<dbReference type="Proteomes" id="UP000001239">
    <property type="component" value="Segment"/>
</dbReference>
<dbReference type="RefSeq" id="YP_418117.1">
    <property type="nucleotide sequence ID" value="NC_007623.1"/>
</dbReference>